<sequence length="225" mass="24553">MKPTVAILTVGKVSVSEVLPFLTEHISEQQISQVSLLGNLSPDEVRRQFSPSPGEESLLTLLADNTITSVGRDKISVAMQGIIEQLDNQGYEVILLMSTMPLTGLSARNAILLEPERIIPPLVASIVDGHQVGIILPVADMIKFQELKWRKLTHPPLYALANPVHGSEADLLEAGRKLMADGADVLVLDCLGYHQKHRDLLQKQLDVPVLLSNVLVARLAAELLI</sequence>
<dbReference type="NCBIfam" id="NF007788">
    <property type="entry name" value="PRK10481.1"/>
    <property type="match status" value="1"/>
</dbReference>
<evidence type="ECO:0000313" key="1">
    <source>
        <dbReference type="EMBL" id="AIR04494.1"/>
    </source>
</evidence>
<organism evidence="1 2">
    <name type="scientific">Cedecea neteri</name>
    <dbReference type="NCBI Taxonomy" id="158822"/>
    <lineage>
        <taxon>Bacteria</taxon>
        <taxon>Pseudomonadati</taxon>
        <taxon>Pseudomonadota</taxon>
        <taxon>Gammaproteobacteria</taxon>
        <taxon>Enterobacterales</taxon>
        <taxon>Enterobacteriaceae</taxon>
        <taxon>Cedecea</taxon>
    </lineage>
</organism>
<dbReference type="Gene3D" id="3.40.50.1860">
    <property type="match status" value="1"/>
</dbReference>
<name>A0A089Q1X7_9ENTR</name>
<dbReference type="InterPro" id="IPR001920">
    <property type="entry name" value="Asp/Glu_race"/>
</dbReference>
<dbReference type="Proteomes" id="UP000029481">
    <property type="component" value="Chromosome"/>
</dbReference>
<dbReference type="RefSeq" id="WP_038475150.1">
    <property type="nucleotide sequence ID" value="NZ_CP009451.1"/>
</dbReference>
<evidence type="ECO:0000313" key="2">
    <source>
        <dbReference type="Proteomes" id="UP000029481"/>
    </source>
</evidence>
<reference evidence="1 2" key="1">
    <citation type="submission" date="2014-09" db="EMBL/GenBank/DDBJ databases">
        <title>Cedecea neteri SSMD04 Genome Sequencing.</title>
        <authorList>
            <person name="Tan J.-Y."/>
        </authorList>
    </citation>
    <scope>NUCLEOTIDE SEQUENCE [LARGE SCALE GENOMIC DNA]</scope>
    <source>
        <strain evidence="1 2">SSMD04</strain>
    </source>
</reference>
<dbReference type="Pfam" id="PF07302">
    <property type="entry name" value="AroM"/>
    <property type="match status" value="1"/>
</dbReference>
<gene>
    <name evidence="1" type="ORF">JT31_07685</name>
</gene>
<accession>A0A089Q1X7</accession>
<dbReference type="AlphaFoldDB" id="A0A089Q1X7"/>
<dbReference type="EMBL" id="CP009451">
    <property type="protein sequence ID" value="AIR04494.1"/>
    <property type="molecule type" value="Genomic_DNA"/>
</dbReference>
<dbReference type="InterPro" id="IPR010843">
    <property type="entry name" value="Uncharacterised_AroM"/>
</dbReference>
<dbReference type="KEGG" id="cnt:JT31_07685"/>
<dbReference type="OrthoDB" id="9798683at2"/>
<dbReference type="GO" id="GO:0016855">
    <property type="term" value="F:racemase and epimerase activity, acting on amino acids and derivatives"/>
    <property type="evidence" value="ECO:0007669"/>
    <property type="project" value="InterPro"/>
</dbReference>
<protein>
    <submittedName>
        <fullName evidence="1">AroM protein</fullName>
    </submittedName>
</protein>
<keyword evidence="2" id="KW-1185">Reference proteome</keyword>
<proteinExistence type="predicted"/>